<accession>A0A9P8LJ17</accession>
<evidence type="ECO:0000313" key="2">
    <source>
        <dbReference type="Proteomes" id="UP000750711"/>
    </source>
</evidence>
<reference evidence="1" key="1">
    <citation type="submission" date="2021-03" db="EMBL/GenBank/DDBJ databases">
        <title>Comparative genomics and phylogenomic investigation of the class Geoglossomycetes provide insights into ecological specialization and systematics.</title>
        <authorList>
            <person name="Melie T."/>
            <person name="Pirro S."/>
            <person name="Miller A.N."/>
            <person name="Quandt A."/>
        </authorList>
    </citation>
    <scope>NUCLEOTIDE SEQUENCE</scope>
    <source>
        <strain evidence="1">CAQ_001_2017</strain>
    </source>
</reference>
<proteinExistence type="predicted"/>
<comment type="caution">
    <text evidence="1">The sequence shown here is derived from an EMBL/GenBank/DDBJ whole genome shotgun (WGS) entry which is preliminary data.</text>
</comment>
<evidence type="ECO:0000313" key="1">
    <source>
        <dbReference type="EMBL" id="KAH0566169.1"/>
    </source>
</evidence>
<dbReference type="Proteomes" id="UP000750711">
    <property type="component" value="Unassembled WGS sequence"/>
</dbReference>
<protein>
    <submittedName>
        <fullName evidence="1">Uncharacterized protein</fullName>
    </submittedName>
</protein>
<dbReference type="AlphaFoldDB" id="A0A9P8LJ17"/>
<organism evidence="1 2">
    <name type="scientific">Trichoglossum hirsutum</name>
    <dbReference type="NCBI Taxonomy" id="265104"/>
    <lineage>
        <taxon>Eukaryota</taxon>
        <taxon>Fungi</taxon>
        <taxon>Dikarya</taxon>
        <taxon>Ascomycota</taxon>
        <taxon>Pezizomycotina</taxon>
        <taxon>Geoglossomycetes</taxon>
        <taxon>Geoglossales</taxon>
        <taxon>Geoglossaceae</taxon>
        <taxon>Trichoglossum</taxon>
    </lineage>
</organism>
<sequence length="245" mass="28212">MDYPQDNYDLLKYHEAFKFVLDFIEKEKVPRILGELCIYVCQCNPNHMDMFRDAPDKLFPLMMQGCDLDTQLQILKTIVNEDTVKKCATAFQKWPKERLASDLKNFPRDHCAEILVRLKDEEGRLAVLKELKPDDYSKVMDCMEDIETATLGEFGLFSKPGGEALQYTVKTRLTLKRFRKFVEDNPYMGRQFAIIRSTKIVATADARSVIMVIFDCADPWISLLGGESVGKLRSLYDLDILLTDA</sequence>
<keyword evidence="2" id="KW-1185">Reference proteome</keyword>
<name>A0A9P8LJ17_9PEZI</name>
<gene>
    <name evidence="1" type="ORF">GP486_000437</name>
</gene>
<dbReference type="EMBL" id="JAGHQM010000029">
    <property type="protein sequence ID" value="KAH0566169.1"/>
    <property type="molecule type" value="Genomic_DNA"/>
</dbReference>